<proteinExistence type="predicted"/>
<evidence type="ECO:0000256" key="1">
    <source>
        <dbReference type="SAM" id="Coils"/>
    </source>
</evidence>
<gene>
    <name evidence="3" type="ORF">SAMD00023353_4700320</name>
</gene>
<organism evidence="3">
    <name type="scientific">Rosellinia necatrix</name>
    <name type="common">White root-rot fungus</name>
    <dbReference type="NCBI Taxonomy" id="77044"/>
    <lineage>
        <taxon>Eukaryota</taxon>
        <taxon>Fungi</taxon>
        <taxon>Dikarya</taxon>
        <taxon>Ascomycota</taxon>
        <taxon>Pezizomycotina</taxon>
        <taxon>Sordariomycetes</taxon>
        <taxon>Xylariomycetidae</taxon>
        <taxon>Xylariales</taxon>
        <taxon>Xylariaceae</taxon>
        <taxon>Rosellinia</taxon>
    </lineage>
</organism>
<feature type="compositionally biased region" description="Polar residues" evidence="2">
    <location>
        <begin position="120"/>
        <end position="143"/>
    </location>
</feature>
<evidence type="ECO:0000313" key="4">
    <source>
        <dbReference type="Proteomes" id="UP000054516"/>
    </source>
</evidence>
<dbReference type="AlphaFoldDB" id="A0A1W2TQS7"/>
<feature type="compositionally biased region" description="Low complexity" evidence="2">
    <location>
        <begin position="18"/>
        <end position="27"/>
    </location>
</feature>
<feature type="compositionally biased region" description="Pro residues" evidence="2">
    <location>
        <begin position="108"/>
        <end position="117"/>
    </location>
</feature>
<feature type="region of interest" description="Disordered" evidence="2">
    <location>
        <begin position="293"/>
        <end position="312"/>
    </location>
</feature>
<keyword evidence="1" id="KW-0175">Coiled coil</keyword>
<name>A0A1W2TQS7_ROSNE</name>
<feature type="compositionally biased region" description="Polar residues" evidence="2">
    <location>
        <begin position="7"/>
        <end position="16"/>
    </location>
</feature>
<feature type="compositionally biased region" description="Polar residues" evidence="2">
    <location>
        <begin position="597"/>
        <end position="612"/>
    </location>
</feature>
<reference evidence="3" key="1">
    <citation type="submission" date="2016-03" db="EMBL/GenBank/DDBJ databases">
        <title>Draft genome sequence of Rosellinia necatrix.</title>
        <authorList>
            <person name="Kanematsu S."/>
        </authorList>
    </citation>
    <scope>NUCLEOTIDE SEQUENCE [LARGE SCALE GENOMIC DNA]</scope>
    <source>
        <strain evidence="3">W97</strain>
    </source>
</reference>
<dbReference type="STRING" id="77044.A0A1W2TQS7"/>
<dbReference type="EMBL" id="DF977492">
    <property type="protein sequence ID" value="GAP90779.1"/>
    <property type="molecule type" value="Genomic_DNA"/>
</dbReference>
<keyword evidence="4" id="KW-1185">Reference proteome</keyword>
<dbReference type="Proteomes" id="UP000054516">
    <property type="component" value="Unassembled WGS sequence"/>
</dbReference>
<feature type="region of interest" description="Disordered" evidence="2">
    <location>
        <begin position="64"/>
        <end position="207"/>
    </location>
</feature>
<feature type="region of interest" description="Disordered" evidence="2">
    <location>
        <begin position="595"/>
        <end position="614"/>
    </location>
</feature>
<feature type="coiled-coil region" evidence="1">
    <location>
        <begin position="207"/>
        <end position="234"/>
    </location>
</feature>
<feature type="compositionally biased region" description="Basic and acidic residues" evidence="2">
    <location>
        <begin position="144"/>
        <end position="158"/>
    </location>
</feature>
<evidence type="ECO:0000313" key="3">
    <source>
        <dbReference type="EMBL" id="GAP90779.1"/>
    </source>
</evidence>
<feature type="region of interest" description="Disordered" evidence="2">
    <location>
        <begin position="1"/>
        <end position="47"/>
    </location>
</feature>
<feature type="compositionally biased region" description="Low complexity" evidence="2">
    <location>
        <begin position="95"/>
        <end position="107"/>
    </location>
</feature>
<accession>A0A1W2TQS7</accession>
<sequence length="648" mass="73389">MPPGVNLATSYESVPTYSDDSSFFSNNDDSDDDEPVYIGSSSRPQLPPYFAHSFISKSLPLGGPRCGIASRGLGPPPRSQSAHQYQARVHKAVSQNPPRAQPANAQPSEPPLSPPLSPSFRTGPTSSTLPQTLASQNRQTINIDENRHDCDDRGHGKGSDSCFGSFQQDDKPDSKTNADPGCTRRLPERCAKPQIRQPSPTDSDELQDCHRAQLRKLRQRKDKADQRFLAAARELLADNPQLDHLHSLFEEMRKAHHLCLEVEQHLEDVVDEPHHGQEDLESREGIFYGTNIRALGSAPPSDGNDQDHSDTSQDYALRGITGELPDQPVHPQYEELREVFRQLELARELLANTQMKRHALYTRKTQPLMEDTLTLMEENYGDVGKKRALEMRSIPLITGDDAEQLKAYDELEQAAKKDIEIYTEKFGILHHKCRTSGVMPSSSYFQQEGFGLDSFHQEEIVLGPGPSQCDNKPMTLAHPVFPLLLCNPTRFIHRFPQTAQQFLRATVQLPPEAPARKKLIEDAAREVNMHALLINVDLGDKNEYINRWLLDKLHNSPMEAELLRTIFQSKLNIINMDRWQEDVLHFWWRDETDRTPIKSQPPTEPTSRNSDASIIDETPKFAGFNTFSYSDSGQLDTIRNWNLDNEWL</sequence>
<dbReference type="OrthoDB" id="3553547at2759"/>
<dbReference type="OMA" id="NIDENRH"/>
<evidence type="ECO:0000256" key="2">
    <source>
        <dbReference type="SAM" id="MobiDB-lite"/>
    </source>
</evidence>
<protein>
    <submittedName>
        <fullName evidence="3">Uncharacterized protein</fullName>
    </submittedName>
</protein>